<dbReference type="NCBIfam" id="NF001452">
    <property type="entry name" value="PRK00311.1"/>
    <property type="match status" value="1"/>
</dbReference>
<evidence type="ECO:0000256" key="2">
    <source>
        <dbReference type="ARBA" id="ARBA00008676"/>
    </source>
</evidence>
<sequence>MSVHNEQKRVTVADLRRARREGRKIACLTAYDAAFARLVDEAGTDVILVGDSLGMVVQGHETTVSVTVDEMVYHTRLAAAGRRHALLMADMPFMSFTDPAMALRNAARLMQEGGAEMVKLEGGAGQMAVVEQLSVHGVPVCAHLGLRPQFVHKIGGYRVQGRDAASAQALCEDARALEAAGAEMLLLECVPVSLAAEITEAAGIPVIGIGAGAACDGQILVLHDVLGITPGKPPRFARNFMPGHERVGDALRAYVEAVRGGRFPAPEHGF</sequence>
<feature type="binding site" evidence="8 10">
    <location>
        <begin position="51"/>
        <end position="52"/>
    </location>
    <ligand>
        <name>3-methyl-2-oxobutanoate</name>
        <dbReference type="ChEBI" id="CHEBI:11851"/>
    </ligand>
</feature>
<dbReference type="RefSeq" id="WP_038089625.1">
    <property type="nucleotide sequence ID" value="NZ_JQSG02000002.1"/>
</dbReference>
<feature type="binding site" evidence="8 11">
    <location>
        <position position="51"/>
    </location>
    <ligand>
        <name>Mg(2+)</name>
        <dbReference type="ChEBI" id="CHEBI:18420"/>
    </ligand>
</feature>
<evidence type="ECO:0000313" key="13">
    <source>
        <dbReference type="Proteomes" id="UP000029273"/>
    </source>
</evidence>
<name>A0A1A6C5R0_9GAMM</name>
<dbReference type="NCBIfam" id="TIGR00222">
    <property type="entry name" value="panB"/>
    <property type="match status" value="1"/>
</dbReference>
<feature type="binding site" evidence="8 10">
    <location>
        <position position="119"/>
    </location>
    <ligand>
        <name>3-methyl-2-oxobutanoate</name>
        <dbReference type="ChEBI" id="CHEBI:11851"/>
    </ligand>
</feature>
<evidence type="ECO:0000256" key="4">
    <source>
        <dbReference type="ARBA" id="ARBA00022655"/>
    </source>
</evidence>
<keyword evidence="8 11" id="KW-0460">Magnesium</keyword>
<dbReference type="UniPathway" id="UPA00028">
    <property type="reaction ID" value="UER00003"/>
</dbReference>
<dbReference type="GO" id="GO:0032259">
    <property type="term" value="P:methylation"/>
    <property type="evidence" value="ECO:0007669"/>
    <property type="project" value="UniProtKB-KW"/>
</dbReference>
<feature type="active site" description="Proton acceptor" evidence="8 9">
    <location>
        <position position="188"/>
    </location>
</feature>
<feature type="binding site" evidence="8 11">
    <location>
        <position position="121"/>
    </location>
    <ligand>
        <name>Mg(2+)</name>
        <dbReference type="ChEBI" id="CHEBI:18420"/>
    </ligand>
</feature>
<reference evidence="12 13" key="1">
    <citation type="journal article" date="2014" name="Genome Announc.">
        <title>Draft Genome Sequence of the Iron-Oxidizing, Acidophilic, and Halotolerant 'Thiobacillus prosperus' Type Strain DSM 5130.</title>
        <authorList>
            <person name="Ossandon F.J."/>
            <person name="Cardenas J.P."/>
            <person name="Corbett M."/>
            <person name="Quatrini R."/>
            <person name="Holmes D.S."/>
            <person name="Watkin E."/>
        </authorList>
    </citation>
    <scope>NUCLEOTIDE SEQUENCE [LARGE SCALE GENOMIC DNA]</scope>
    <source>
        <strain evidence="12 13">DSM 5130</strain>
    </source>
</reference>
<evidence type="ECO:0000313" key="12">
    <source>
        <dbReference type="EMBL" id="OBS09880.1"/>
    </source>
</evidence>
<dbReference type="InterPro" id="IPR040442">
    <property type="entry name" value="Pyrv_kinase-like_dom_sf"/>
</dbReference>
<accession>A0A1A6C5R0</accession>
<feature type="binding site" evidence="8 10">
    <location>
        <position position="90"/>
    </location>
    <ligand>
        <name>3-methyl-2-oxobutanoate</name>
        <dbReference type="ChEBI" id="CHEBI:11851"/>
    </ligand>
</feature>
<dbReference type="GO" id="GO:0008168">
    <property type="term" value="F:methyltransferase activity"/>
    <property type="evidence" value="ECO:0007669"/>
    <property type="project" value="UniProtKB-KW"/>
</dbReference>
<dbReference type="HAMAP" id="MF_00156">
    <property type="entry name" value="PanB"/>
    <property type="match status" value="1"/>
</dbReference>
<evidence type="ECO:0000256" key="10">
    <source>
        <dbReference type="PIRSR" id="PIRSR000388-2"/>
    </source>
</evidence>
<feature type="binding site" evidence="8 11">
    <location>
        <position position="90"/>
    </location>
    <ligand>
        <name>Mg(2+)</name>
        <dbReference type="ChEBI" id="CHEBI:18420"/>
    </ligand>
</feature>
<comment type="pathway">
    <text evidence="1 8">Cofactor biosynthesis; (R)-pantothenate biosynthesis; (R)-pantoate from 3-methyl-2-oxobutanoate: step 1/2.</text>
</comment>
<evidence type="ECO:0000256" key="7">
    <source>
        <dbReference type="ARBA" id="ARBA00056497"/>
    </source>
</evidence>
<dbReference type="GO" id="GO:0015940">
    <property type="term" value="P:pantothenate biosynthetic process"/>
    <property type="evidence" value="ECO:0007669"/>
    <property type="project" value="UniProtKB-UniRule"/>
</dbReference>
<evidence type="ECO:0000256" key="1">
    <source>
        <dbReference type="ARBA" id="ARBA00005033"/>
    </source>
</evidence>
<keyword evidence="4 8" id="KW-0566">Pantothenate biosynthesis</keyword>
<evidence type="ECO:0000256" key="5">
    <source>
        <dbReference type="ARBA" id="ARBA00022679"/>
    </source>
</evidence>
<gene>
    <name evidence="8" type="primary">panB</name>
    <name evidence="12" type="ORF">Thpro_020930</name>
</gene>
<proteinExistence type="inferred from homology"/>
<organism evidence="12 13">
    <name type="scientific">Acidihalobacter prosperus</name>
    <dbReference type="NCBI Taxonomy" id="160660"/>
    <lineage>
        <taxon>Bacteria</taxon>
        <taxon>Pseudomonadati</taxon>
        <taxon>Pseudomonadota</taxon>
        <taxon>Gammaproteobacteria</taxon>
        <taxon>Chromatiales</taxon>
        <taxon>Ectothiorhodospiraceae</taxon>
        <taxon>Acidihalobacter</taxon>
    </lineage>
</organism>
<protein>
    <recommendedName>
        <fullName evidence="8">3-methyl-2-oxobutanoate hydroxymethyltransferase</fullName>
        <ecNumber evidence="8">2.1.2.11</ecNumber>
    </recommendedName>
    <alternativeName>
        <fullName evidence="8">Ketopantoate hydroxymethyltransferase</fullName>
        <shortName evidence="8">KPHMT</shortName>
    </alternativeName>
</protein>
<comment type="function">
    <text evidence="7 8">Catalyzes the reversible reaction in which hydroxymethyl group from 5,10-methylenetetrahydrofolate is transferred onto alpha-ketoisovalerate to form ketopantoate.</text>
</comment>
<dbReference type="Gene3D" id="3.20.20.60">
    <property type="entry name" value="Phosphoenolpyruvate-binding domains"/>
    <property type="match status" value="1"/>
</dbReference>
<evidence type="ECO:0000256" key="11">
    <source>
        <dbReference type="PIRSR" id="PIRSR000388-3"/>
    </source>
</evidence>
<comment type="subcellular location">
    <subcellularLocation>
        <location evidence="8">Cytoplasm</location>
    </subcellularLocation>
</comment>
<dbReference type="InterPro" id="IPR015813">
    <property type="entry name" value="Pyrv/PenolPyrv_kinase-like_dom"/>
</dbReference>
<keyword evidence="5 8" id="KW-0808">Transferase</keyword>
<dbReference type="Proteomes" id="UP000029273">
    <property type="component" value="Unassembled WGS sequence"/>
</dbReference>
<keyword evidence="6 8" id="KW-0479">Metal-binding</keyword>
<comment type="cofactor">
    <cofactor evidence="8 11">
        <name>Mg(2+)</name>
        <dbReference type="ChEBI" id="CHEBI:18420"/>
    </cofactor>
    <text evidence="8 11">Binds 1 Mg(2+) ion per subunit.</text>
</comment>
<evidence type="ECO:0000256" key="8">
    <source>
        <dbReference type="HAMAP-Rule" id="MF_00156"/>
    </source>
</evidence>
<dbReference type="PIRSF" id="PIRSF000388">
    <property type="entry name" value="Pantoate_hydroxy_MeTrfase"/>
    <property type="match status" value="1"/>
</dbReference>
<dbReference type="Pfam" id="PF02548">
    <property type="entry name" value="Pantoate_transf"/>
    <property type="match status" value="1"/>
</dbReference>
<dbReference type="FunFam" id="3.20.20.60:FF:000003">
    <property type="entry name" value="3-methyl-2-oxobutanoate hydroxymethyltransferase"/>
    <property type="match status" value="1"/>
</dbReference>
<dbReference type="AlphaFoldDB" id="A0A1A6C5R0"/>
<dbReference type="PANTHER" id="PTHR20881">
    <property type="entry name" value="3-METHYL-2-OXOBUTANOATE HYDROXYMETHYLTRANSFERASE"/>
    <property type="match status" value="1"/>
</dbReference>
<dbReference type="EMBL" id="JQSG02000002">
    <property type="protein sequence ID" value="OBS09880.1"/>
    <property type="molecule type" value="Genomic_DNA"/>
</dbReference>
<dbReference type="InterPro" id="IPR003700">
    <property type="entry name" value="Pantoate_hydroxy_MeTrfase"/>
</dbReference>
<comment type="catalytic activity">
    <reaction evidence="8">
        <text>(6R)-5,10-methylene-5,6,7,8-tetrahydrofolate + 3-methyl-2-oxobutanoate + H2O = 2-dehydropantoate + (6S)-5,6,7,8-tetrahydrofolate</text>
        <dbReference type="Rhea" id="RHEA:11824"/>
        <dbReference type="ChEBI" id="CHEBI:11561"/>
        <dbReference type="ChEBI" id="CHEBI:11851"/>
        <dbReference type="ChEBI" id="CHEBI:15377"/>
        <dbReference type="ChEBI" id="CHEBI:15636"/>
        <dbReference type="ChEBI" id="CHEBI:57453"/>
        <dbReference type="EC" id="2.1.2.11"/>
    </reaction>
</comment>
<comment type="similarity">
    <text evidence="2 8">Belongs to the PanB family.</text>
</comment>
<evidence type="ECO:0000256" key="3">
    <source>
        <dbReference type="ARBA" id="ARBA00011424"/>
    </source>
</evidence>
<evidence type="ECO:0000256" key="6">
    <source>
        <dbReference type="ARBA" id="ARBA00022723"/>
    </source>
</evidence>
<comment type="caution">
    <text evidence="12">The sequence shown here is derived from an EMBL/GenBank/DDBJ whole genome shotgun (WGS) entry which is preliminary data.</text>
</comment>
<keyword evidence="13" id="KW-1185">Reference proteome</keyword>
<comment type="subunit">
    <text evidence="3 8">Homodecamer; pentamer of dimers.</text>
</comment>
<dbReference type="CDD" id="cd06557">
    <property type="entry name" value="KPHMT-like"/>
    <property type="match status" value="1"/>
</dbReference>
<dbReference type="STRING" id="160660.BJI67_05435"/>
<dbReference type="GO" id="GO:0003864">
    <property type="term" value="F:3-methyl-2-oxobutanoate hydroxymethyltransferase activity"/>
    <property type="evidence" value="ECO:0007669"/>
    <property type="project" value="UniProtKB-UniRule"/>
</dbReference>
<evidence type="ECO:0000256" key="9">
    <source>
        <dbReference type="PIRSR" id="PIRSR000388-1"/>
    </source>
</evidence>
<dbReference type="GO" id="GO:0000287">
    <property type="term" value="F:magnesium ion binding"/>
    <property type="evidence" value="ECO:0007669"/>
    <property type="project" value="TreeGrafter"/>
</dbReference>
<dbReference type="EC" id="2.1.2.11" evidence="8"/>
<dbReference type="GO" id="GO:0005737">
    <property type="term" value="C:cytoplasm"/>
    <property type="evidence" value="ECO:0007669"/>
    <property type="project" value="UniProtKB-SubCell"/>
</dbReference>
<dbReference type="OrthoDB" id="9781789at2"/>
<keyword evidence="8" id="KW-0963">Cytoplasm</keyword>
<dbReference type="SUPFAM" id="SSF51621">
    <property type="entry name" value="Phosphoenolpyruvate/pyruvate domain"/>
    <property type="match status" value="1"/>
</dbReference>
<dbReference type="PANTHER" id="PTHR20881:SF0">
    <property type="entry name" value="3-METHYL-2-OXOBUTANOATE HYDROXYMETHYLTRANSFERASE"/>
    <property type="match status" value="1"/>
</dbReference>